<dbReference type="KEGG" id="same:SAMCFNEI73_Ch1448"/>
<organism evidence="2 3">
    <name type="scientific">Sinorhizobium americanum</name>
    <dbReference type="NCBI Taxonomy" id="194963"/>
    <lineage>
        <taxon>Bacteria</taxon>
        <taxon>Pseudomonadati</taxon>
        <taxon>Pseudomonadota</taxon>
        <taxon>Alphaproteobacteria</taxon>
        <taxon>Hyphomicrobiales</taxon>
        <taxon>Rhizobiaceae</taxon>
        <taxon>Sinorhizobium/Ensifer group</taxon>
        <taxon>Sinorhizobium</taxon>
    </lineage>
</organism>
<reference evidence="2 3" key="1">
    <citation type="submission" date="2015-10" db="EMBL/GenBank/DDBJ databases">
        <title>Genomic differences between typical nodule nitrogen-fixing rhizobial strains and those coming from bean seeds.</title>
        <authorList>
            <person name="Peralta H."/>
            <person name="Aguilar-Vera A."/>
            <person name="Diaz R."/>
            <person name="Mora Y."/>
            <person name="Martinez-Batallar G."/>
            <person name="Salazar E."/>
            <person name="Vargas-Lagunas C."/>
            <person name="Encarnacion S."/>
            <person name="Girard L."/>
            <person name="Mora J."/>
        </authorList>
    </citation>
    <scope>NUCLEOTIDE SEQUENCE [LARGE SCALE GENOMIC DNA]</scope>
    <source>
        <strain evidence="2 3">CFNEI 73</strain>
    </source>
</reference>
<keyword evidence="3" id="KW-1185">Reference proteome</keyword>
<name>A0A1L3LKZ6_9HYPH</name>
<feature type="region of interest" description="Disordered" evidence="1">
    <location>
        <begin position="1"/>
        <end position="29"/>
    </location>
</feature>
<dbReference type="STRING" id="194963.SAMCFNEI73_Ch1448"/>
<proteinExistence type="predicted"/>
<accession>A0A1L3LKZ6</accession>
<dbReference type="EMBL" id="CP013107">
    <property type="protein sequence ID" value="APG90754.1"/>
    <property type="molecule type" value="Genomic_DNA"/>
</dbReference>
<dbReference type="Proteomes" id="UP000182306">
    <property type="component" value="Chromosome"/>
</dbReference>
<feature type="compositionally biased region" description="Basic residues" evidence="1">
    <location>
        <begin position="1"/>
        <end position="25"/>
    </location>
</feature>
<dbReference type="AlphaFoldDB" id="A0A1L3LKZ6"/>
<protein>
    <submittedName>
        <fullName evidence="2">Uncharacterized protein</fullName>
    </submittedName>
</protein>
<gene>
    <name evidence="2" type="ORF">SAMCFNEI73_Ch1448</name>
</gene>
<evidence type="ECO:0000313" key="3">
    <source>
        <dbReference type="Proteomes" id="UP000182306"/>
    </source>
</evidence>
<sequence length="64" mass="7150">MSHRRVAIQRTHCRKPSGRANRFPRKSAGTTATRFAGSLIWRGNSSFNIVSQQIGTPFPQRPGL</sequence>
<evidence type="ECO:0000256" key="1">
    <source>
        <dbReference type="SAM" id="MobiDB-lite"/>
    </source>
</evidence>
<evidence type="ECO:0000313" key="2">
    <source>
        <dbReference type="EMBL" id="APG90754.1"/>
    </source>
</evidence>